<keyword evidence="1" id="KW-0472">Membrane</keyword>
<organism evidence="2 3">
    <name type="scientific">Candidatus Aphodomorpha intestinavium</name>
    <dbReference type="NCBI Taxonomy" id="2840672"/>
    <lineage>
        <taxon>Bacteria</taxon>
        <taxon>Bacillati</taxon>
        <taxon>Bacillota</taxon>
        <taxon>Clostridia</taxon>
        <taxon>Eubacteriales</taxon>
        <taxon>Candidatus Aphodomorpha</taxon>
    </lineage>
</organism>
<evidence type="ECO:0000256" key="1">
    <source>
        <dbReference type="SAM" id="Phobius"/>
    </source>
</evidence>
<keyword evidence="1" id="KW-1133">Transmembrane helix</keyword>
<name>A0A9D1N421_9FIRM</name>
<protein>
    <submittedName>
        <fullName evidence="2">Uncharacterized protein</fullName>
    </submittedName>
</protein>
<evidence type="ECO:0000313" key="2">
    <source>
        <dbReference type="EMBL" id="HIU94357.1"/>
    </source>
</evidence>
<keyword evidence="1" id="KW-0812">Transmembrane</keyword>
<dbReference type="EMBL" id="DVNZ01000133">
    <property type="protein sequence ID" value="HIU94357.1"/>
    <property type="molecule type" value="Genomic_DNA"/>
</dbReference>
<comment type="caution">
    <text evidence="2">The sequence shown here is derived from an EMBL/GenBank/DDBJ whole genome shotgun (WGS) entry which is preliminary data.</text>
</comment>
<proteinExistence type="predicted"/>
<gene>
    <name evidence="2" type="ORF">IAD24_04285</name>
</gene>
<sequence>MEWFAALFIRLAVMALLAGAAELLVPEGALRGAAATAVGIAFASAAAAQIMGIFDAWGV</sequence>
<accession>A0A9D1N421</accession>
<reference evidence="2" key="1">
    <citation type="submission" date="2020-10" db="EMBL/GenBank/DDBJ databases">
        <authorList>
            <person name="Gilroy R."/>
        </authorList>
    </citation>
    <scope>NUCLEOTIDE SEQUENCE</scope>
    <source>
        <strain evidence="2">ChiGjej2B2-16831</strain>
    </source>
</reference>
<feature type="transmembrane region" description="Helical" evidence="1">
    <location>
        <begin position="30"/>
        <end position="54"/>
    </location>
</feature>
<reference evidence="2" key="2">
    <citation type="journal article" date="2021" name="PeerJ">
        <title>Extensive microbial diversity within the chicken gut microbiome revealed by metagenomics and culture.</title>
        <authorList>
            <person name="Gilroy R."/>
            <person name="Ravi A."/>
            <person name="Getino M."/>
            <person name="Pursley I."/>
            <person name="Horton D.L."/>
            <person name="Alikhan N.F."/>
            <person name="Baker D."/>
            <person name="Gharbi K."/>
            <person name="Hall N."/>
            <person name="Watson M."/>
            <person name="Adriaenssens E.M."/>
            <person name="Foster-Nyarko E."/>
            <person name="Jarju S."/>
            <person name="Secka A."/>
            <person name="Antonio M."/>
            <person name="Oren A."/>
            <person name="Chaudhuri R.R."/>
            <person name="La Ragione R."/>
            <person name="Hildebrand F."/>
            <person name="Pallen M.J."/>
        </authorList>
    </citation>
    <scope>NUCLEOTIDE SEQUENCE</scope>
    <source>
        <strain evidence="2">ChiGjej2B2-16831</strain>
    </source>
</reference>
<dbReference type="AlphaFoldDB" id="A0A9D1N421"/>
<evidence type="ECO:0000313" key="3">
    <source>
        <dbReference type="Proteomes" id="UP000824128"/>
    </source>
</evidence>
<dbReference type="Proteomes" id="UP000824128">
    <property type="component" value="Unassembled WGS sequence"/>
</dbReference>